<reference evidence="15 16" key="1">
    <citation type="submission" date="2020-08" db="EMBL/GenBank/DDBJ databases">
        <title>Plant Genome Project.</title>
        <authorList>
            <person name="Zhang R.-G."/>
        </authorList>
    </citation>
    <scope>NUCLEOTIDE SEQUENCE [LARGE SCALE GENOMIC DNA]</scope>
    <source>
        <tissue evidence="15">Rhizome</tissue>
    </source>
</reference>
<dbReference type="GO" id="GO:0016020">
    <property type="term" value="C:membrane"/>
    <property type="evidence" value="ECO:0007669"/>
    <property type="project" value="UniProtKB-SubCell"/>
</dbReference>
<evidence type="ECO:0000256" key="12">
    <source>
        <dbReference type="PROSITE-ProRule" id="PRU10141"/>
    </source>
</evidence>
<keyword evidence="16" id="KW-1185">Reference proteome</keyword>
<evidence type="ECO:0000313" key="16">
    <source>
        <dbReference type="Proteomes" id="UP000734854"/>
    </source>
</evidence>
<evidence type="ECO:0000256" key="9">
    <source>
        <dbReference type="ARBA" id="ARBA00022989"/>
    </source>
</evidence>
<dbReference type="InterPro" id="IPR011009">
    <property type="entry name" value="Kinase-like_dom_sf"/>
</dbReference>
<dbReference type="InterPro" id="IPR045874">
    <property type="entry name" value="LRK10/LRL21-25-like"/>
</dbReference>
<dbReference type="AlphaFoldDB" id="A0A8J5LI14"/>
<organism evidence="15 16">
    <name type="scientific">Zingiber officinale</name>
    <name type="common">Ginger</name>
    <name type="synonym">Amomum zingiber</name>
    <dbReference type="NCBI Taxonomy" id="94328"/>
    <lineage>
        <taxon>Eukaryota</taxon>
        <taxon>Viridiplantae</taxon>
        <taxon>Streptophyta</taxon>
        <taxon>Embryophyta</taxon>
        <taxon>Tracheophyta</taxon>
        <taxon>Spermatophyta</taxon>
        <taxon>Magnoliopsida</taxon>
        <taxon>Liliopsida</taxon>
        <taxon>Zingiberales</taxon>
        <taxon>Zingiberaceae</taxon>
        <taxon>Zingiber</taxon>
    </lineage>
</organism>
<evidence type="ECO:0000256" key="7">
    <source>
        <dbReference type="ARBA" id="ARBA00022777"/>
    </source>
</evidence>
<dbReference type="GO" id="GO:0005524">
    <property type="term" value="F:ATP binding"/>
    <property type="evidence" value="ECO:0007669"/>
    <property type="project" value="UniProtKB-UniRule"/>
</dbReference>
<dbReference type="FunFam" id="3.30.200.20:FF:000178">
    <property type="entry name" value="serine/threonine-protein kinase PBS1-like"/>
    <property type="match status" value="1"/>
</dbReference>
<keyword evidence="5" id="KW-0732">Signal</keyword>
<feature type="binding site" evidence="12">
    <location>
        <position position="337"/>
    </location>
    <ligand>
        <name>ATP</name>
        <dbReference type="ChEBI" id="CHEBI:30616"/>
    </ligand>
</feature>
<evidence type="ECO:0000256" key="8">
    <source>
        <dbReference type="ARBA" id="ARBA00022840"/>
    </source>
</evidence>
<dbReference type="EMBL" id="JACMSC010000005">
    <property type="protein sequence ID" value="KAG6519991.1"/>
    <property type="molecule type" value="Genomic_DNA"/>
</dbReference>
<gene>
    <name evidence="15" type="ORF">ZIOFF_017020</name>
</gene>
<dbReference type="SMART" id="SM00220">
    <property type="entry name" value="S_TKc"/>
    <property type="match status" value="1"/>
</dbReference>
<comment type="subcellular location">
    <subcellularLocation>
        <location evidence="1">Membrane</location>
        <topology evidence="1">Single-pass type I membrane protein</topology>
    </subcellularLocation>
</comment>
<dbReference type="SUPFAM" id="SSF56112">
    <property type="entry name" value="Protein kinase-like (PK-like)"/>
    <property type="match status" value="1"/>
</dbReference>
<evidence type="ECO:0000256" key="4">
    <source>
        <dbReference type="ARBA" id="ARBA00022692"/>
    </source>
</evidence>
<dbReference type="Gene3D" id="1.10.510.10">
    <property type="entry name" value="Transferase(Phosphotransferase) domain 1"/>
    <property type="match status" value="1"/>
</dbReference>
<keyword evidence="2" id="KW-0723">Serine/threonine-protein kinase</keyword>
<dbReference type="Pfam" id="PF13947">
    <property type="entry name" value="GUB_WAK_bind"/>
    <property type="match status" value="1"/>
</dbReference>
<evidence type="ECO:0000256" key="11">
    <source>
        <dbReference type="ARBA" id="ARBA00023180"/>
    </source>
</evidence>
<protein>
    <recommendedName>
        <fullName evidence="14">Protein kinase domain-containing protein</fullName>
    </recommendedName>
</protein>
<dbReference type="InterPro" id="IPR017441">
    <property type="entry name" value="Protein_kinase_ATP_BS"/>
</dbReference>
<keyword evidence="9 13" id="KW-1133">Transmembrane helix</keyword>
<keyword evidence="7" id="KW-0418">Kinase</keyword>
<sequence>MPQSENNCSVAPHINGDSVEIRFPFRLSDQPESCGYPGFELYYEGEGEGEGEGESLMLKLPFLDQPFGVYYIDYGYQVLLVSDPGDCLFMRLLNLNLSSSPFRLFNATDYDTPEVYILGRSYYSPRISNYEPYYGYNKPLNCSSRASSHGGYLAEIYCASHLPGYYYWATDLPSETLASFQCQVLTNDKFFMFINDDGPLYNLLLLKWDQPDCGYCDYGCRLNRISNETDCYVPTWNDPPSLYLDPSFGKGLVISITFVVVAIAVLITHIMLMRKMKHKKNLKIEIFLKEYQHMKPTRYSYSQLKKMADNFKVKLGQGAHGSVFEGKLPNGLPMAVKVLDNQTLSGEEFTNEIDTIGRIHHVNIVRLLGFCVEGPARALIYEFMPNESLEKYIAMEEGKNVSVFSWTKLHEISMGIALGMEYLHQGCDQRILHLDIKPQNILLDQEFNPKISDFGLAKLCSKERSLVSMTAVRGTVGYIAPEVFLGSNSTVSHKSDVYSFGMLLLEMIGGRRKMDESDESSRQIYFPEWIYQQLKQGGELGLVTDKEEDVEIAKKLTKIALWCAQWRPVERPSMKLVVQMLGASQENLPMPPNPFASCLEEKILDCIDIVEE</sequence>
<dbReference type="InterPro" id="IPR025287">
    <property type="entry name" value="WAK_GUB"/>
</dbReference>
<accession>A0A8J5LI14</accession>
<comment type="caution">
    <text evidence="15">The sequence shown here is derived from an EMBL/GenBank/DDBJ whole genome shotgun (WGS) entry which is preliminary data.</text>
</comment>
<dbReference type="GO" id="GO:0004674">
    <property type="term" value="F:protein serine/threonine kinase activity"/>
    <property type="evidence" value="ECO:0007669"/>
    <property type="project" value="UniProtKB-KW"/>
</dbReference>
<dbReference type="Gene3D" id="3.30.200.20">
    <property type="entry name" value="Phosphorylase Kinase, domain 1"/>
    <property type="match status" value="1"/>
</dbReference>
<dbReference type="Proteomes" id="UP000734854">
    <property type="component" value="Unassembled WGS sequence"/>
</dbReference>
<dbReference type="Pfam" id="PF00069">
    <property type="entry name" value="Pkinase"/>
    <property type="match status" value="1"/>
</dbReference>
<dbReference type="PANTHER" id="PTHR27009">
    <property type="entry name" value="RUST RESISTANCE KINASE LR10-RELATED"/>
    <property type="match status" value="1"/>
</dbReference>
<dbReference type="PROSITE" id="PS50011">
    <property type="entry name" value="PROTEIN_KINASE_DOM"/>
    <property type="match status" value="1"/>
</dbReference>
<evidence type="ECO:0000256" key="10">
    <source>
        <dbReference type="ARBA" id="ARBA00023136"/>
    </source>
</evidence>
<keyword evidence="4 13" id="KW-0812">Transmembrane</keyword>
<evidence type="ECO:0000313" key="15">
    <source>
        <dbReference type="EMBL" id="KAG6519991.1"/>
    </source>
</evidence>
<keyword evidence="6 12" id="KW-0547">Nucleotide-binding</keyword>
<keyword evidence="8 12" id="KW-0067">ATP-binding</keyword>
<dbReference type="PROSITE" id="PS00108">
    <property type="entry name" value="PROTEIN_KINASE_ST"/>
    <property type="match status" value="1"/>
</dbReference>
<evidence type="ECO:0000256" key="5">
    <source>
        <dbReference type="ARBA" id="ARBA00022729"/>
    </source>
</evidence>
<evidence type="ECO:0000256" key="2">
    <source>
        <dbReference type="ARBA" id="ARBA00022527"/>
    </source>
</evidence>
<evidence type="ECO:0000259" key="14">
    <source>
        <dbReference type="PROSITE" id="PS50011"/>
    </source>
</evidence>
<keyword evidence="3" id="KW-0808">Transferase</keyword>
<dbReference type="InterPro" id="IPR000719">
    <property type="entry name" value="Prot_kinase_dom"/>
</dbReference>
<keyword evidence="10 13" id="KW-0472">Membrane</keyword>
<evidence type="ECO:0000256" key="3">
    <source>
        <dbReference type="ARBA" id="ARBA00022679"/>
    </source>
</evidence>
<evidence type="ECO:0000256" key="1">
    <source>
        <dbReference type="ARBA" id="ARBA00004479"/>
    </source>
</evidence>
<dbReference type="GO" id="GO:0030247">
    <property type="term" value="F:polysaccharide binding"/>
    <property type="evidence" value="ECO:0007669"/>
    <property type="project" value="InterPro"/>
</dbReference>
<keyword evidence="11" id="KW-0325">Glycoprotein</keyword>
<proteinExistence type="predicted"/>
<name>A0A8J5LI14_ZINOF</name>
<dbReference type="FunFam" id="1.10.510.10:FF:000590">
    <property type="entry name" value="PR5-like receptor kinase"/>
    <property type="match status" value="1"/>
</dbReference>
<feature type="domain" description="Protein kinase" evidence="14">
    <location>
        <begin position="309"/>
        <end position="596"/>
    </location>
</feature>
<dbReference type="InterPro" id="IPR008271">
    <property type="entry name" value="Ser/Thr_kinase_AS"/>
</dbReference>
<evidence type="ECO:0000256" key="13">
    <source>
        <dbReference type="SAM" id="Phobius"/>
    </source>
</evidence>
<feature type="transmembrane region" description="Helical" evidence="13">
    <location>
        <begin position="252"/>
        <end position="273"/>
    </location>
</feature>
<dbReference type="PROSITE" id="PS00107">
    <property type="entry name" value="PROTEIN_KINASE_ATP"/>
    <property type="match status" value="1"/>
</dbReference>
<evidence type="ECO:0000256" key="6">
    <source>
        <dbReference type="ARBA" id="ARBA00022741"/>
    </source>
</evidence>